<dbReference type="EMBL" id="VSSQ01072257">
    <property type="protein sequence ID" value="MPN23676.1"/>
    <property type="molecule type" value="Genomic_DNA"/>
</dbReference>
<comment type="caution">
    <text evidence="2">The sequence shown here is derived from an EMBL/GenBank/DDBJ whole genome shotgun (WGS) entry which is preliminary data.</text>
</comment>
<keyword evidence="1" id="KW-0472">Membrane</keyword>
<organism evidence="2">
    <name type="scientific">bioreactor metagenome</name>
    <dbReference type="NCBI Taxonomy" id="1076179"/>
    <lineage>
        <taxon>unclassified sequences</taxon>
        <taxon>metagenomes</taxon>
        <taxon>ecological metagenomes</taxon>
    </lineage>
</organism>
<proteinExistence type="predicted"/>
<accession>A0A645GC27</accession>
<feature type="transmembrane region" description="Helical" evidence="1">
    <location>
        <begin position="20"/>
        <end position="48"/>
    </location>
</feature>
<protein>
    <submittedName>
        <fullName evidence="2">Uncharacterized protein</fullName>
    </submittedName>
</protein>
<keyword evidence="1" id="KW-1133">Transmembrane helix</keyword>
<name>A0A645GC27_9ZZZZ</name>
<evidence type="ECO:0000256" key="1">
    <source>
        <dbReference type="SAM" id="Phobius"/>
    </source>
</evidence>
<sequence length="50" mass="5281">MNEKIIGATKATERLLIRLYAVRLATLPFSIPVMTGAAVAVGASIQIITP</sequence>
<evidence type="ECO:0000313" key="2">
    <source>
        <dbReference type="EMBL" id="MPN23676.1"/>
    </source>
</evidence>
<gene>
    <name evidence="2" type="ORF">SDC9_171069</name>
</gene>
<dbReference type="AlphaFoldDB" id="A0A645GC27"/>
<reference evidence="2" key="1">
    <citation type="submission" date="2019-08" db="EMBL/GenBank/DDBJ databases">
        <authorList>
            <person name="Kucharzyk K."/>
            <person name="Murdoch R.W."/>
            <person name="Higgins S."/>
            <person name="Loffler F."/>
        </authorList>
    </citation>
    <scope>NUCLEOTIDE SEQUENCE</scope>
</reference>
<keyword evidence="1" id="KW-0812">Transmembrane</keyword>